<feature type="domain" description="RNA polymerase sigma-70 region 2" evidence="7">
    <location>
        <begin position="10"/>
        <end position="77"/>
    </location>
</feature>
<comment type="similarity">
    <text evidence="1 6">Belongs to the sigma-70 factor family. ECF subfamily.</text>
</comment>
<dbReference type="SUPFAM" id="SSF88946">
    <property type="entry name" value="Sigma2 domain of RNA polymerase sigma factors"/>
    <property type="match status" value="1"/>
</dbReference>
<dbReference type="InterPro" id="IPR014284">
    <property type="entry name" value="RNA_pol_sigma-70_dom"/>
</dbReference>
<keyword evidence="5 6" id="KW-0804">Transcription</keyword>
<keyword evidence="4 6" id="KW-0731">Sigma factor</keyword>
<comment type="subunit">
    <text evidence="2">Interacts transiently with the RNA polymerase catalytic core formed by RpoA, RpoB, RpoC and RpoZ (2 alpha, 1 beta, 1 beta' and 1 omega subunit) to form the RNA polymerase holoenzyme that can initiate transcription.</text>
</comment>
<comment type="caution">
    <text evidence="10">The sequence shown here is derived from an EMBL/GenBank/DDBJ whole genome shotgun (WGS) entry which is preliminary data.</text>
</comment>
<dbReference type="SUPFAM" id="SSF88659">
    <property type="entry name" value="Sigma3 and sigma4 domains of RNA polymerase sigma factors"/>
    <property type="match status" value="1"/>
</dbReference>
<dbReference type="Pfam" id="PF12680">
    <property type="entry name" value="SnoaL_2"/>
    <property type="match status" value="1"/>
</dbReference>
<evidence type="ECO:0000259" key="8">
    <source>
        <dbReference type="Pfam" id="PF08281"/>
    </source>
</evidence>
<proteinExistence type="inferred from homology"/>
<organism evidence="10 11">
    <name type="scientific">Lentzea indica</name>
    <dbReference type="NCBI Taxonomy" id="2604800"/>
    <lineage>
        <taxon>Bacteria</taxon>
        <taxon>Bacillati</taxon>
        <taxon>Actinomycetota</taxon>
        <taxon>Actinomycetes</taxon>
        <taxon>Pseudonocardiales</taxon>
        <taxon>Pseudonocardiaceae</taxon>
        <taxon>Lentzea</taxon>
    </lineage>
</organism>
<dbReference type="Pfam" id="PF04542">
    <property type="entry name" value="Sigma70_r2"/>
    <property type="match status" value="1"/>
</dbReference>
<evidence type="ECO:0000259" key="7">
    <source>
        <dbReference type="Pfam" id="PF04542"/>
    </source>
</evidence>
<dbReference type="PROSITE" id="PS01063">
    <property type="entry name" value="SIGMA70_ECF"/>
    <property type="match status" value="1"/>
</dbReference>
<dbReference type="CDD" id="cd06171">
    <property type="entry name" value="Sigma70_r4"/>
    <property type="match status" value="1"/>
</dbReference>
<dbReference type="InterPro" id="IPR013249">
    <property type="entry name" value="RNA_pol_sigma70_r4_t2"/>
</dbReference>
<evidence type="ECO:0000313" key="11">
    <source>
        <dbReference type="Proteomes" id="UP001515943"/>
    </source>
</evidence>
<dbReference type="Gene3D" id="1.10.1740.10">
    <property type="match status" value="1"/>
</dbReference>
<evidence type="ECO:0000256" key="1">
    <source>
        <dbReference type="ARBA" id="ARBA00010641"/>
    </source>
</evidence>
<evidence type="ECO:0000313" key="10">
    <source>
        <dbReference type="EMBL" id="NKE58769.1"/>
    </source>
</evidence>
<dbReference type="NCBIfam" id="NF006089">
    <property type="entry name" value="PRK08241.1"/>
    <property type="match status" value="1"/>
</dbReference>
<dbReference type="InterPro" id="IPR036388">
    <property type="entry name" value="WH-like_DNA-bd_sf"/>
</dbReference>
<evidence type="ECO:0000256" key="5">
    <source>
        <dbReference type="ARBA" id="ARBA00023163"/>
    </source>
</evidence>
<feature type="domain" description="RNA polymerase sigma factor 70 region 4 type 2" evidence="8">
    <location>
        <begin position="125"/>
        <end position="175"/>
    </location>
</feature>
<evidence type="ECO:0000256" key="4">
    <source>
        <dbReference type="ARBA" id="ARBA00023082"/>
    </source>
</evidence>
<dbReference type="InterPro" id="IPR032710">
    <property type="entry name" value="NTF2-like_dom_sf"/>
</dbReference>
<dbReference type="PANTHER" id="PTHR30173:SF36">
    <property type="entry name" value="ECF RNA POLYMERASE SIGMA FACTOR SIGJ"/>
    <property type="match status" value="1"/>
</dbReference>
<dbReference type="SUPFAM" id="SSF54427">
    <property type="entry name" value="NTF2-like"/>
    <property type="match status" value="1"/>
</dbReference>
<protein>
    <recommendedName>
        <fullName evidence="6">RNA polymerase sigma factor</fullName>
    </recommendedName>
</protein>
<dbReference type="Gene3D" id="3.10.450.50">
    <property type="match status" value="1"/>
</dbReference>
<dbReference type="InterPro" id="IPR007627">
    <property type="entry name" value="RNA_pol_sigma70_r2"/>
</dbReference>
<keyword evidence="6" id="KW-0238">DNA-binding</keyword>
<name>A0ABX1FIF3_9PSEU</name>
<gene>
    <name evidence="10" type="ORF">FXN61_18925</name>
</gene>
<evidence type="ECO:0000256" key="2">
    <source>
        <dbReference type="ARBA" id="ARBA00011344"/>
    </source>
</evidence>
<dbReference type="NCBIfam" id="TIGR02937">
    <property type="entry name" value="sigma70-ECF"/>
    <property type="match status" value="1"/>
</dbReference>
<dbReference type="InterPro" id="IPR000838">
    <property type="entry name" value="RNA_pol_sigma70_ECF_CS"/>
</dbReference>
<keyword evidence="11" id="KW-1185">Reference proteome</keyword>
<dbReference type="InterPro" id="IPR014305">
    <property type="entry name" value="RNA_pol_sigma-G_actinobac"/>
</dbReference>
<accession>A0ABX1FIF3</accession>
<sequence length="312" mass="34135">MTDTIFETRVEQHRAELLAYCYRMLGSVHEAEDLVQETMLRAWNARERYDERKASIRTWLYRIATNVCLTALEGKARRPLPSGLGAASTDPETPLLPAFEVPWLEPFPDALGPAELAVRRDSLRLALVAAMQSLTARQRAVWVLREVLAFSAAEVAGQLDTSVASVNSALQRARAGLAGVAENEIAPPDDPAVRQTVEAYVRAFEAADVTALVELLTEDAILEMPPVPLWFLGRDDYGSFIRRVFAMRGTGWRMIPAAANGQPAVAAYAPDADGVHRLHTLQVFTVVGGLVAHTVVFQSPAVFAAFDLPDSL</sequence>
<dbReference type="InterPro" id="IPR052704">
    <property type="entry name" value="ECF_Sigma-70_Domain"/>
</dbReference>
<dbReference type="NCBIfam" id="TIGR02960">
    <property type="entry name" value="SigX5"/>
    <property type="match status" value="1"/>
</dbReference>
<dbReference type="InterPro" id="IPR037401">
    <property type="entry name" value="SnoaL-like"/>
</dbReference>
<keyword evidence="3 6" id="KW-0805">Transcription regulation</keyword>
<evidence type="ECO:0000259" key="9">
    <source>
        <dbReference type="Pfam" id="PF12680"/>
    </source>
</evidence>
<feature type="domain" description="SnoaL-like" evidence="9">
    <location>
        <begin position="197"/>
        <end position="293"/>
    </location>
</feature>
<dbReference type="Gene3D" id="1.10.10.10">
    <property type="entry name" value="Winged helix-like DNA-binding domain superfamily/Winged helix DNA-binding domain"/>
    <property type="match status" value="1"/>
</dbReference>
<dbReference type="RefSeq" id="WP_167975427.1">
    <property type="nucleotide sequence ID" value="NZ_VSRL01000064.1"/>
</dbReference>
<dbReference type="PANTHER" id="PTHR30173">
    <property type="entry name" value="SIGMA 19 FACTOR"/>
    <property type="match status" value="1"/>
</dbReference>
<dbReference type="Proteomes" id="UP001515943">
    <property type="component" value="Unassembled WGS sequence"/>
</dbReference>
<evidence type="ECO:0000256" key="6">
    <source>
        <dbReference type="RuleBase" id="RU000716"/>
    </source>
</evidence>
<reference evidence="10 11" key="1">
    <citation type="submission" date="2019-08" db="EMBL/GenBank/DDBJ databases">
        <title>Lentzea from Indian Himalayas.</title>
        <authorList>
            <person name="Mandal S."/>
            <person name="Mallick Gupta A."/>
            <person name="Maiti P.K."/>
            <person name="Sarkar J."/>
            <person name="Mandal S."/>
        </authorList>
    </citation>
    <scope>NUCLEOTIDE SEQUENCE [LARGE SCALE GENOMIC DNA]</scope>
    <source>
        <strain evidence="10 11">PSKA42</strain>
    </source>
</reference>
<dbReference type="InterPro" id="IPR013324">
    <property type="entry name" value="RNA_pol_sigma_r3/r4-like"/>
</dbReference>
<dbReference type="InterPro" id="IPR013325">
    <property type="entry name" value="RNA_pol_sigma_r2"/>
</dbReference>
<evidence type="ECO:0000256" key="3">
    <source>
        <dbReference type="ARBA" id="ARBA00023015"/>
    </source>
</evidence>
<dbReference type="Pfam" id="PF08281">
    <property type="entry name" value="Sigma70_r4_2"/>
    <property type="match status" value="1"/>
</dbReference>
<dbReference type="EMBL" id="VSRL01000064">
    <property type="protein sequence ID" value="NKE58769.1"/>
    <property type="molecule type" value="Genomic_DNA"/>
</dbReference>